<dbReference type="SUPFAM" id="SSF89895">
    <property type="entry name" value="FYSH domain"/>
    <property type="match status" value="1"/>
</dbReference>
<reference evidence="2" key="1">
    <citation type="submission" date="2014-02" db="EMBL/GenBank/DDBJ databases">
        <authorList>
            <person name="Genoscope - CEA"/>
        </authorList>
    </citation>
    <scope>NUCLEOTIDE SEQUENCE</scope>
    <source>
        <strain evidence="2">LS3</strain>
    </source>
</reference>
<dbReference type="InterPro" id="IPR019783">
    <property type="entry name" value="SDO1/SBDS_N"/>
</dbReference>
<organism evidence="2">
    <name type="scientific">Blastobotrys adeninivorans</name>
    <name type="common">Yeast</name>
    <name type="synonym">Arxula adeninivorans</name>
    <dbReference type="NCBI Taxonomy" id="409370"/>
    <lineage>
        <taxon>Eukaryota</taxon>
        <taxon>Fungi</taxon>
        <taxon>Dikarya</taxon>
        <taxon>Ascomycota</taxon>
        <taxon>Saccharomycotina</taxon>
        <taxon>Dipodascomycetes</taxon>
        <taxon>Dipodascales</taxon>
        <taxon>Trichomonascaceae</taxon>
        <taxon>Blastobotrys</taxon>
    </lineage>
</organism>
<dbReference type="Pfam" id="PF01172">
    <property type="entry name" value="SBDS_N"/>
    <property type="match status" value="1"/>
</dbReference>
<feature type="domain" description="Ribosome maturation protein SDO1/SBDS N-terminal" evidence="1">
    <location>
        <begin position="9"/>
        <end position="93"/>
    </location>
</feature>
<dbReference type="PhylomeDB" id="A0A060SXD0"/>
<proteinExistence type="predicted"/>
<protein>
    <submittedName>
        <fullName evidence="2">ARAD1A08404p</fullName>
    </submittedName>
</protein>
<reference evidence="2" key="2">
    <citation type="submission" date="2014-06" db="EMBL/GenBank/DDBJ databases">
        <title>The complete genome of Blastobotrys (Arxula) adeninivorans LS3 - a yeast of biotechnological interest.</title>
        <authorList>
            <person name="Kunze G."/>
            <person name="Gaillardin C."/>
            <person name="Czernicka M."/>
            <person name="Durrens P."/>
            <person name="Martin T."/>
            <person name="Boer E."/>
            <person name="Gabaldon T."/>
            <person name="Cruz J."/>
            <person name="Talla E."/>
            <person name="Marck C."/>
            <person name="Goffeau A."/>
            <person name="Barbe V."/>
            <person name="Baret P."/>
            <person name="Baronian K."/>
            <person name="Beier S."/>
            <person name="Bleykasten C."/>
            <person name="Bode R."/>
            <person name="Casaregola S."/>
            <person name="Despons L."/>
            <person name="Fairhead C."/>
            <person name="Giersberg M."/>
            <person name="Gierski P."/>
            <person name="Hahnel U."/>
            <person name="Hartmann A."/>
            <person name="Jankowska D."/>
            <person name="Jubin C."/>
            <person name="Jung P."/>
            <person name="Lafontaine I."/>
            <person name="Leh-Louis V."/>
            <person name="Lemaire M."/>
            <person name="Marcet-Houben M."/>
            <person name="Mascher M."/>
            <person name="Morel G."/>
            <person name="Richard G.-F."/>
            <person name="Riechen J."/>
            <person name="Sacerdot C."/>
            <person name="Sarkar A."/>
            <person name="Savel G."/>
            <person name="Schacherer J."/>
            <person name="Sherman D."/>
            <person name="Straub M.-L."/>
            <person name="Stein N."/>
            <person name="Thierry A."/>
            <person name="Trautwein-Schult A."/>
            <person name="Westhof E."/>
            <person name="Worch S."/>
            <person name="Dujon B."/>
            <person name="Souciet J.-L."/>
            <person name="Wincker P."/>
            <person name="Scholz U."/>
            <person name="Neuveglise N."/>
        </authorList>
    </citation>
    <scope>NUCLEOTIDE SEQUENCE</scope>
    <source>
        <strain evidence="2">LS3</strain>
    </source>
</reference>
<evidence type="ECO:0000259" key="1">
    <source>
        <dbReference type="Pfam" id="PF01172"/>
    </source>
</evidence>
<sequence length="108" mass="12000">MIDDSKGNVQVLYQGNSDDYVVFATSKDDLEKYRKDSTVPLVEVTALYKVFATHRHGSQGVLDEAPKGQLQSDFGTTNVDDVVAKILREGESQPVNPKFVNAGRDLRR</sequence>
<name>A0A060SXD0_BLAAD</name>
<accession>A0A060SXD0</accession>
<dbReference type="Gene3D" id="3.30.1250.10">
    <property type="entry name" value="Ribosome maturation protein SBDS, N-terminal domain"/>
    <property type="match status" value="1"/>
</dbReference>
<dbReference type="AlphaFoldDB" id="A0A060SXD0"/>
<dbReference type="EMBL" id="HG937691">
    <property type="protein sequence ID" value="CDP33393.1"/>
    <property type="molecule type" value="Genomic_DNA"/>
</dbReference>
<evidence type="ECO:0000313" key="2">
    <source>
        <dbReference type="EMBL" id="CDP33393.1"/>
    </source>
</evidence>
<dbReference type="InterPro" id="IPR036786">
    <property type="entry name" value="Ribosome_mat_SBDS_N_sf"/>
</dbReference>
<gene>
    <name evidence="2" type="ORF">GNLVRS02_ARAD1A08404g</name>
</gene>